<dbReference type="SUPFAM" id="SSF49401">
    <property type="entry name" value="Bacterial adhesins"/>
    <property type="match status" value="1"/>
</dbReference>
<accession>A0ABW9RC37</accession>
<feature type="domain" description="Fimbrial-type adhesion" evidence="1">
    <location>
        <begin position="36"/>
        <end position="153"/>
    </location>
</feature>
<sequence length="154" mass="16561">MSNGTITFSADIIRESMSIPVIRRAIESIDPGPSGNIHVDMGAVSESQLSGIGNSVRPVMFEMRFDNYDASKVRVNFEGISSEFISGALESTNPAVAVRLYDAYGNILPINTPREYPLYPGVNVIRFISSLVVTGDKVCAGSLKASASYTLSYA</sequence>
<dbReference type="InterPro" id="IPR000259">
    <property type="entry name" value="Adhesion_dom_fimbrial"/>
</dbReference>
<reference evidence="2 3" key="1">
    <citation type="submission" date="2019-11" db="EMBL/GenBank/DDBJ databases">
        <title>Erwinia sp. nov., isolated from feces of birds in Tibet plateau of China.</title>
        <authorList>
            <person name="Ge Y."/>
        </authorList>
    </citation>
    <scope>NUCLEOTIDE SEQUENCE [LARGE SCALE GENOMIC DNA]</scope>
    <source>
        <strain evidence="2 3">J316</strain>
    </source>
</reference>
<dbReference type="InterPro" id="IPR036937">
    <property type="entry name" value="Adhesion_dom_fimbrial_sf"/>
</dbReference>
<keyword evidence="3" id="KW-1185">Reference proteome</keyword>
<dbReference type="EMBL" id="WLZX01000002">
    <property type="protein sequence ID" value="MTD27001.1"/>
    <property type="molecule type" value="Genomic_DNA"/>
</dbReference>
<gene>
    <name evidence="2" type="ORF">GK011_08625</name>
</gene>
<name>A0ABW9RC37_9GAMM</name>
<evidence type="ECO:0000313" key="3">
    <source>
        <dbReference type="Proteomes" id="UP000480164"/>
    </source>
</evidence>
<dbReference type="Pfam" id="PF00419">
    <property type="entry name" value="Fimbrial"/>
    <property type="match status" value="1"/>
</dbReference>
<proteinExistence type="predicted"/>
<organism evidence="2 3">
    <name type="scientific">Erwinia sorbitola</name>
    <dbReference type="NCBI Taxonomy" id="2681984"/>
    <lineage>
        <taxon>Bacteria</taxon>
        <taxon>Pseudomonadati</taxon>
        <taxon>Pseudomonadota</taxon>
        <taxon>Gammaproteobacteria</taxon>
        <taxon>Enterobacterales</taxon>
        <taxon>Erwiniaceae</taxon>
        <taxon>Erwinia</taxon>
    </lineage>
</organism>
<dbReference type="Gene3D" id="2.60.40.1090">
    <property type="entry name" value="Fimbrial-type adhesion domain"/>
    <property type="match status" value="1"/>
</dbReference>
<protein>
    <submittedName>
        <fullName evidence="2">Fimbrial protein</fullName>
    </submittedName>
</protein>
<comment type="caution">
    <text evidence="2">The sequence shown here is derived from an EMBL/GenBank/DDBJ whole genome shotgun (WGS) entry which is preliminary data.</text>
</comment>
<dbReference type="PANTHER" id="PTHR33420:SF26">
    <property type="entry name" value="FIMBRIAL SUBUNIT"/>
    <property type="match status" value="1"/>
</dbReference>
<dbReference type="InterPro" id="IPR050263">
    <property type="entry name" value="Bact_Fimbrial_Adh_Pro"/>
</dbReference>
<evidence type="ECO:0000259" key="1">
    <source>
        <dbReference type="Pfam" id="PF00419"/>
    </source>
</evidence>
<dbReference type="PANTHER" id="PTHR33420">
    <property type="entry name" value="FIMBRIAL SUBUNIT ELFA-RELATED"/>
    <property type="match status" value="1"/>
</dbReference>
<dbReference type="RefSeq" id="WP_154752280.1">
    <property type="nucleotide sequence ID" value="NZ_WLZX01000002.1"/>
</dbReference>
<dbReference type="Proteomes" id="UP000480164">
    <property type="component" value="Unassembled WGS sequence"/>
</dbReference>
<evidence type="ECO:0000313" key="2">
    <source>
        <dbReference type="EMBL" id="MTD27001.1"/>
    </source>
</evidence>
<dbReference type="InterPro" id="IPR008966">
    <property type="entry name" value="Adhesion_dom_sf"/>
</dbReference>